<dbReference type="GO" id="GO:0006368">
    <property type="term" value="P:transcription elongation by RNA polymerase II"/>
    <property type="evidence" value="ECO:0007669"/>
    <property type="project" value="UniProtKB-UniRule"/>
</dbReference>
<gene>
    <name evidence="1" type="primary">SUS1</name>
    <name evidence="2" type="ORF">SCP_0802710</name>
</gene>
<keyword evidence="1" id="KW-0813">Transport</keyword>
<comment type="subunit">
    <text evidence="1">Component of the nuclear pore complex (NPC)-associated TREX-2 complex (transcription and export complex 2), composed of at least SUS1, SAC3, THP1, SEM1, and CDC31. TREX-2 contains 2 SUS1 chains. The TREX-2 complex interacts with the nucleoporin NUP1. Component of the 1.8 MDa SAGA transcription coactivator-HAT complex. SAGA is built of 5 distinct domains with specialized functions. Within the SAGA complex, SUS1, SGF11, SGF73 and UBP8 form an additional subcomplex of SAGA called the DUB module (deubiquitination module). Interacts directly with THP1, SAC3, SGF11, and with the RNA polymerase II.</text>
</comment>
<dbReference type="GO" id="GO:0071819">
    <property type="term" value="C:DUBm complex"/>
    <property type="evidence" value="ECO:0007669"/>
    <property type="project" value="UniProtKB-UniRule"/>
</dbReference>
<keyword evidence="1" id="KW-0653">Protein transport</keyword>
<accession>A0A401GU91</accession>
<keyword evidence="1" id="KW-0156">Chromatin regulator</keyword>
<proteinExistence type="inferred from homology"/>
<dbReference type="STRING" id="139825.A0A401GU91"/>
<comment type="subcellular location">
    <subcellularLocation>
        <location evidence="1">Nucleus</location>
        <location evidence="1">Nucleoplasm</location>
    </subcellularLocation>
    <subcellularLocation>
        <location evidence="1">Cytoplasm</location>
        <location evidence="1">P-body</location>
    </subcellularLocation>
</comment>
<protein>
    <recommendedName>
        <fullName evidence="1">Transcription and mRNA export factor SUS1</fullName>
    </recommendedName>
</protein>
<keyword evidence="1" id="KW-0010">Activator</keyword>
<keyword evidence="1" id="KW-0963">Cytoplasm</keyword>
<name>A0A401GU91_9APHY</name>
<keyword evidence="1" id="KW-0509">mRNA transport</keyword>
<keyword evidence="1" id="KW-0539">Nucleus</keyword>
<dbReference type="GO" id="GO:0005643">
    <property type="term" value="C:nuclear pore"/>
    <property type="evidence" value="ECO:0007669"/>
    <property type="project" value="UniProtKB-UniRule"/>
</dbReference>
<dbReference type="OrthoDB" id="6221744at2759"/>
<dbReference type="GO" id="GO:0070390">
    <property type="term" value="C:transcription export complex 2"/>
    <property type="evidence" value="ECO:0007669"/>
    <property type="project" value="UniProtKB-UniRule"/>
</dbReference>
<dbReference type="EMBL" id="BFAD01000008">
    <property type="protein sequence ID" value="GBE85749.1"/>
    <property type="molecule type" value="Genomic_DNA"/>
</dbReference>
<comment type="function">
    <text evidence="1">Involved in mRNA export coupled transcription activation by association with both the TREX-2 and the SAGA complexes. At the promoters, SAGA is required for recruitment of the basal transcription machinery. It influences RNA polymerase II transcriptional activity through different activities such as TBP interaction and promoter selectivity, interaction with transcription activators, and chromatin modification through histone acetylation and deubiquitination. Within the SAGA complex, participates to a subcomplex required for deubiquitination of H2B and for the maintenance of steady-state H3 methylation levels. The TREX-2 complex functions in docking export-competent ribonucleoprotein particles (mRNPs) to the nuclear entrance of the nuclear pore complex (nuclear basket). TREX-2 participates in mRNA export and accurate chromatin positioning in the nucleus by tethering genes to the nuclear periphery. May also be involved in cytoplasmic mRNA decay by interaction with components of P-bodies.</text>
</comment>
<dbReference type="HAMAP" id="MF_03046">
    <property type="entry name" value="ENY2_Sus1"/>
    <property type="match status" value="1"/>
</dbReference>
<organism evidence="2 3">
    <name type="scientific">Sparassis crispa</name>
    <dbReference type="NCBI Taxonomy" id="139825"/>
    <lineage>
        <taxon>Eukaryota</taxon>
        <taxon>Fungi</taxon>
        <taxon>Dikarya</taxon>
        <taxon>Basidiomycota</taxon>
        <taxon>Agaricomycotina</taxon>
        <taxon>Agaricomycetes</taxon>
        <taxon>Polyporales</taxon>
        <taxon>Sparassidaceae</taxon>
        <taxon>Sparassis</taxon>
    </lineage>
</organism>
<dbReference type="GO" id="GO:0006325">
    <property type="term" value="P:chromatin organization"/>
    <property type="evidence" value="ECO:0007669"/>
    <property type="project" value="UniProtKB-KW"/>
</dbReference>
<dbReference type="GO" id="GO:0005654">
    <property type="term" value="C:nucleoplasm"/>
    <property type="evidence" value="ECO:0007669"/>
    <property type="project" value="UniProtKB-SubCell"/>
</dbReference>
<comment type="caution">
    <text evidence="2">The sequence shown here is derived from an EMBL/GenBank/DDBJ whole genome shotgun (WGS) entry which is preliminary data.</text>
</comment>
<keyword evidence="1" id="KW-0804">Transcription</keyword>
<comment type="similarity">
    <text evidence="1">Belongs to the ENY2 family.</text>
</comment>
<evidence type="ECO:0000256" key="1">
    <source>
        <dbReference type="HAMAP-Rule" id="MF_03046"/>
    </source>
</evidence>
<dbReference type="Gene3D" id="1.10.246.140">
    <property type="match status" value="1"/>
</dbReference>
<dbReference type="InterPro" id="IPR038212">
    <property type="entry name" value="TF_EnY2_sf"/>
</dbReference>
<reference evidence="2 3" key="1">
    <citation type="journal article" date="2018" name="Sci. Rep.">
        <title>Genome sequence of the cauliflower mushroom Sparassis crispa (Hanabiratake) and its association with beneficial usage.</title>
        <authorList>
            <person name="Kiyama R."/>
            <person name="Furutani Y."/>
            <person name="Kawaguchi K."/>
            <person name="Nakanishi T."/>
        </authorList>
    </citation>
    <scope>NUCLEOTIDE SEQUENCE [LARGE SCALE GENOMIC DNA]</scope>
</reference>
<evidence type="ECO:0000313" key="3">
    <source>
        <dbReference type="Proteomes" id="UP000287166"/>
    </source>
</evidence>
<dbReference type="GO" id="GO:0003713">
    <property type="term" value="F:transcription coactivator activity"/>
    <property type="evidence" value="ECO:0007669"/>
    <property type="project" value="UniProtKB-UniRule"/>
</dbReference>
<dbReference type="InParanoid" id="A0A401GU91"/>
<dbReference type="Pfam" id="PF10163">
    <property type="entry name" value="EnY2"/>
    <property type="match status" value="1"/>
</dbReference>
<dbReference type="GO" id="GO:0000124">
    <property type="term" value="C:SAGA complex"/>
    <property type="evidence" value="ECO:0007669"/>
    <property type="project" value="UniProtKB-UniRule"/>
</dbReference>
<keyword evidence="1" id="KW-0811">Translocation</keyword>
<dbReference type="Proteomes" id="UP000287166">
    <property type="component" value="Unassembled WGS sequence"/>
</dbReference>
<sequence length="99" mass="11483">MAPRGEARNEVLYVQLHRRMVESGEWDRLSAVLMRELNEYGWLDDMRHRSKEMARGMERPTVEQLMAGLRAHAEASVPAGVRQQVVGMLRQYMEKQVDG</sequence>
<dbReference type="AlphaFoldDB" id="A0A401GU91"/>
<dbReference type="GO" id="GO:0006406">
    <property type="term" value="P:mRNA export from nucleus"/>
    <property type="evidence" value="ECO:0007669"/>
    <property type="project" value="UniProtKB-UniRule"/>
</dbReference>
<dbReference type="GO" id="GO:0000932">
    <property type="term" value="C:P-body"/>
    <property type="evidence" value="ECO:0007669"/>
    <property type="project" value="UniProtKB-SubCell"/>
</dbReference>
<dbReference type="PANTHER" id="PTHR12514">
    <property type="entry name" value="ENHANCER OF YELLOW 2 TRANSCRIPTION FACTOR"/>
    <property type="match status" value="1"/>
</dbReference>
<dbReference type="GO" id="GO:0015031">
    <property type="term" value="P:protein transport"/>
    <property type="evidence" value="ECO:0007669"/>
    <property type="project" value="UniProtKB-KW"/>
</dbReference>
<keyword evidence="3" id="KW-1185">Reference proteome</keyword>
<keyword evidence="1" id="KW-0805">Transcription regulation</keyword>
<dbReference type="InterPro" id="IPR018783">
    <property type="entry name" value="TF_ENY2"/>
</dbReference>
<evidence type="ECO:0000313" key="2">
    <source>
        <dbReference type="EMBL" id="GBE85749.1"/>
    </source>
</evidence>